<accession>A0A6S7FCG1</accession>
<dbReference type="AlphaFoldDB" id="A0A6S7FCG1"/>
<evidence type="ECO:0000313" key="2">
    <source>
        <dbReference type="Proteomes" id="UP000494183"/>
    </source>
</evidence>
<name>A0A6S7FCG1_9BURK</name>
<reference evidence="1 2" key="1">
    <citation type="submission" date="2020-04" db="EMBL/GenBank/DDBJ databases">
        <authorList>
            <person name="De Canck E."/>
        </authorList>
    </citation>
    <scope>NUCLEOTIDE SEQUENCE [LARGE SCALE GENOMIC DNA]</scope>
    <source>
        <strain evidence="1 2">LMG 6000</strain>
    </source>
</reference>
<proteinExistence type="predicted"/>
<organism evidence="1 2">
    <name type="scientific">Achromobacter insolitus</name>
    <dbReference type="NCBI Taxonomy" id="217204"/>
    <lineage>
        <taxon>Bacteria</taxon>
        <taxon>Pseudomonadati</taxon>
        <taxon>Pseudomonadota</taxon>
        <taxon>Betaproteobacteria</taxon>
        <taxon>Burkholderiales</taxon>
        <taxon>Alcaligenaceae</taxon>
        <taxon>Achromobacter</taxon>
    </lineage>
</organism>
<dbReference type="Proteomes" id="UP000494183">
    <property type="component" value="Unassembled WGS sequence"/>
</dbReference>
<protein>
    <submittedName>
        <fullName evidence="1">Uncharacterized protein</fullName>
    </submittedName>
</protein>
<keyword evidence="2" id="KW-1185">Reference proteome</keyword>
<sequence length="195" mass="22021">MSRRRDWTSTTRSVRTAATLRYAHLVTMEKSFWSWTSRCRRSCGRCQLNCQEGLGEMPRCEATTFLYLAGRTASPCCCLQAALMSFDRLFSQRQGPTPTTYPSKAHQPPLATRATATKLNPTSTGVLRRFKTALQLRSYNKAGQCQRGLSAITISGWGHCRPQVNNLDEGTRNEHYFSLGKQVPCWNSGKTRTSW</sequence>
<gene>
    <name evidence="1" type="ORF">LMG6000_04812</name>
</gene>
<evidence type="ECO:0000313" key="1">
    <source>
        <dbReference type="EMBL" id="CAB3936301.1"/>
    </source>
</evidence>
<dbReference type="EMBL" id="CADILH010000008">
    <property type="protein sequence ID" value="CAB3936301.1"/>
    <property type="molecule type" value="Genomic_DNA"/>
</dbReference>